<keyword evidence="2" id="KW-0326">Glycosidase</keyword>
<evidence type="ECO:0000259" key="3">
    <source>
        <dbReference type="Pfam" id="PF01156"/>
    </source>
</evidence>
<protein>
    <submittedName>
        <fullName evidence="4">Nucleoside hydrolase</fullName>
    </submittedName>
</protein>
<evidence type="ECO:0000313" key="4">
    <source>
        <dbReference type="EMBL" id="MFB9904831.1"/>
    </source>
</evidence>
<dbReference type="GO" id="GO:0016787">
    <property type="term" value="F:hydrolase activity"/>
    <property type="evidence" value="ECO:0007669"/>
    <property type="project" value="UniProtKB-KW"/>
</dbReference>
<dbReference type="Gene3D" id="3.90.245.10">
    <property type="entry name" value="Ribonucleoside hydrolase-like"/>
    <property type="match status" value="1"/>
</dbReference>
<dbReference type="PANTHER" id="PTHR12304:SF4">
    <property type="entry name" value="URIDINE NUCLEOSIDASE"/>
    <property type="match status" value="1"/>
</dbReference>
<reference evidence="4 5" key="1">
    <citation type="submission" date="2024-09" db="EMBL/GenBank/DDBJ databases">
        <authorList>
            <person name="Sun Q."/>
            <person name="Mori K."/>
        </authorList>
    </citation>
    <scope>NUCLEOTIDE SEQUENCE [LARGE SCALE GENOMIC DNA]</scope>
    <source>
        <strain evidence="4 5">TBRC 7907</strain>
    </source>
</reference>
<dbReference type="InterPro" id="IPR001910">
    <property type="entry name" value="Inosine/uridine_hydrolase_dom"/>
</dbReference>
<evidence type="ECO:0000256" key="2">
    <source>
        <dbReference type="ARBA" id="ARBA00023295"/>
    </source>
</evidence>
<comment type="caution">
    <text evidence="4">The sequence shown here is derived from an EMBL/GenBank/DDBJ whole genome shotgun (WGS) entry which is preliminary data.</text>
</comment>
<dbReference type="Proteomes" id="UP001589693">
    <property type="component" value="Unassembled WGS sequence"/>
</dbReference>
<dbReference type="PANTHER" id="PTHR12304">
    <property type="entry name" value="INOSINE-URIDINE PREFERRING NUCLEOSIDE HYDROLASE"/>
    <property type="match status" value="1"/>
</dbReference>
<dbReference type="Pfam" id="PF01156">
    <property type="entry name" value="IU_nuc_hydro"/>
    <property type="match status" value="1"/>
</dbReference>
<feature type="domain" description="Inosine/uridine-preferring nucleoside hydrolase" evidence="3">
    <location>
        <begin position="5"/>
        <end position="306"/>
    </location>
</feature>
<dbReference type="CDD" id="cd02651">
    <property type="entry name" value="nuc_hydro_IU_UC_XIUA"/>
    <property type="match status" value="1"/>
</dbReference>
<gene>
    <name evidence="4" type="ORF">ACFFQA_12890</name>
</gene>
<sequence length="317" mass="33223">MPTPIILDCDPGHDDALAILLAAANPAIDLLAITTVAGNQTLARTTLNARRVCTVAGITDVPIAAGRSRPLCGDTAPVGARIGGVEVHGESGLDGPHFGTPAVEVSTKDAVALMREILLSHKEPVTLVPTGPLTNVAVLLRDHPEVLPHIAEVVLMGGGHGIGNVTPVAEFNIYCDPEAADLVLTSGLPITLCGLNVTHQALATQEVCDRMARIGTPLATLCVELLTFFTSTYKAIWGFPAPPLHDPVAVARLIDPATVLTRPAAVAIELTGEHTRGATVIDFHGVTDRRPNAHVATTLDTDRFWDLIISAIASFPH</sequence>
<evidence type="ECO:0000313" key="5">
    <source>
        <dbReference type="Proteomes" id="UP001589693"/>
    </source>
</evidence>
<dbReference type="InterPro" id="IPR023186">
    <property type="entry name" value="IUNH"/>
</dbReference>
<dbReference type="InterPro" id="IPR036452">
    <property type="entry name" value="Ribo_hydro-like"/>
</dbReference>
<evidence type="ECO:0000256" key="1">
    <source>
        <dbReference type="ARBA" id="ARBA00022801"/>
    </source>
</evidence>
<dbReference type="SUPFAM" id="SSF53590">
    <property type="entry name" value="Nucleoside hydrolase"/>
    <property type="match status" value="1"/>
</dbReference>
<organism evidence="4 5">
    <name type="scientific">Allokutzneria oryzae</name>
    <dbReference type="NCBI Taxonomy" id="1378989"/>
    <lineage>
        <taxon>Bacteria</taxon>
        <taxon>Bacillati</taxon>
        <taxon>Actinomycetota</taxon>
        <taxon>Actinomycetes</taxon>
        <taxon>Pseudonocardiales</taxon>
        <taxon>Pseudonocardiaceae</taxon>
        <taxon>Allokutzneria</taxon>
    </lineage>
</organism>
<keyword evidence="5" id="KW-1185">Reference proteome</keyword>
<name>A0ABV5ZYP4_9PSEU</name>
<dbReference type="EMBL" id="JBHLZU010000010">
    <property type="protein sequence ID" value="MFB9904831.1"/>
    <property type="molecule type" value="Genomic_DNA"/>
</dbReference>
<keyword evidence="1 4" id="KW-0378">Hydrolase</keyword>
<accession>A0ABV5ZYP4</accession>
<dbReference type="RefSeq" id="WP_377852032.1">
    <property type="nucleotide sequence ID" value="NZ_JBHLZU010000010.1"/>
</dbReference>
<proteinExistence type="predicted"/>